<sequence length="165" mass="18729">MKKNINLFALFDSGTNTMDNRDDTSEEIIDDIIVTLSGGPAPVSPIGDEPPNLISVGLHNTDVISFTVKASALKFDDLSVNYFQTCSNNDDSNSPEYMLHIKEVSGLKFIRVYNNLRQKMLQSKIKKSDAKHLKKGLYFFENLRFSRVQKLKKYEEVGLEHVKII</sequence>
<protein>
    <submittedName>
        <fullName evidence="1">Uncharacterized protein</fullName>
    </submittedName>
</protein>
<gene>
    <name evidence="1" type="ORF">Q4Q40_20190</name>
</gene>
<proteinExistence type="predicted"/>
<dbReference type="RefSeq" id="WP_303303830.1">
    <property type="nucleotide sequence ID" value="NZ_BAABDA010000007.1"/>
</dbReference>
<comment type="caution">
    <text evidence="1">The sequence shown here is derived from an EMBL/GenBank/DDBJ whole genome shotgun (WGS) entry which is preliminary data.</text>
</comment>
<dbReference type="EMBL" id="JAUOEL010000008">
    <property type="protein sequence ID" value="MDO5976527.1"/>
    <property type="molecule type" value="Genomic_DNA"/>
</dbReference>
<organism evidence="1 2">
    <name type="scientific">Flavivirga jejuensis</name>
    <dbReference type="NCBI Taxonomy" id="870487"/>
    <lineage>
        <taxon>Bacteria</taxon>
        <taxon>Pseudomonadati</taxon>
        <taxon>Bacteroidota</taxon>
        <taxon>Flavobacteriia</taxon>
        <taxon>Flavobacteriales</taxon>
        <taxon>Flavobacteriaceae</taxon>
        <taxon>Flavivirga</taxon>
    </lineage>
</organism>
<accession>A0ABT8WUJ3</accession>
<dbReference type="Proteomes" id="UP001176806">
    <property type="component" value="Unassembled WGS sequence"/>
</dbReference>
<reference evidence="1" key="1">
    <citation type="submission" date="2023-07" db="EMBL/GenBank/DDBJ databases">
        <title>Two novel species in the genus Flavivirga.</title>
        <authorList>
            <person name="Kwon K."/>
        </authorList>
    </citation>
    <scope>NUCLEOTIDE SEQUENCE</scope>
    <source>
        <strain evidence="1">KACC 14158</strain>
    </source>
</reference>
<evidence type="ECO:0000313" key="2">
    <source>
        <dbReference type="Proteomes" id="UP001176806"/>
    </source>
</evidence>
<evidence type="ECO:0000313" key="1">
    <source>
        <dbReference type="EMBL" id="MDO5976527.1"/>
    </source>
</evidence>
<keyword evidence="2" id="KW-1185">Reference proteome</keyword>
<name>A0ABT8WUJ3_9FLAO</name>